<dbReference type="GO" id="GO:0004089">
    <property type="term" value="F:carbonate dehydratase activity"/>
    <property type="evidence" value="ECO:0007669"/>
    <property type="project" value="UniProtKB-UniRule"/>
</dbReference>
<accession>A0A2T7PDS2</accession>
<keyword evidence="4 8" id="KW-0479">Metal-binding</keyword>
<dbReference type="Pfam" id="PF00194">
    <property type="entry name" value="Carb_anhydrase"/>
    <property type="match status" value="1"/>
</dbReference>
<dbReference type="EC" id="4.2.1.1" evidence="3 8"/>
<dbReference type="InterPro" id="IPR018338">
    <property type="entry name" value="Carbonic_anhydrase_a-class_CS"/>
</dbReference>
<keyword evidence="11" id="KW-1185">Reference proteome</keyword>
<dbReference type="PANTHER" id="PTHR18952:SF265">
    <property type="entry name" value="CARBONIC ANHYDRASE"/>
    <property type="match status" value="1"/>
</dbReference>
<comment type="caution">
    <text evidence="10">The sequence shown here is derived from an EMBL/GenBank/DDBJ whole genome shotgun (WGS) entry which is preliminary data.</text>
</comment>
<evidence type="ECO:0000256" key="5">
    <source>
        <dbReference type="ARBA" id="ARBA00022833"/>
    </source>
</evidence>
<dbReference type="PROSITE" id="PS00162">
    <property type="entry name" value="ALPHA_CA_1"/>
    <property type="match status" value="1"/>
</dbReference>
<organism evidence="10 11">
    <name type="scientific">Pomacea canaliculata</name>
    <name type="common">Golden apple snail</name>
    <dbReference type="NCBI Taxonomy" id="400727"/>
    <lineage>
        <taxon>Eukaryota</taxon>
        <taxon>Metazoa</taxon>
        <taxon>Spiralia</taxon>
        <taxon>Lophotrochozoa</taxon>
        <taxon>Mollusca</taxon>
        <taxon>Gastropoda</taxon>
        <taxon>Caenogastropoda</taxon>
        <taxon>Architaenioglossa</taxon>
        <taxon>Ampullarioidea</taxon>
        <taxon>Ampullariidae</taxon>
        <taxon>Pomacea</taxon>
    </lineage>
</organism>
<comment type="similarity">
    <text evidence="2 8">Belongs to the alpha-carbonic anhydrase family.</text>
</comment>
<dbReference type="GO" id="GO:0005886">
    <property type="term" value="C:plasma membrane"/>
    <property type="evidence" value="ECO:0007669"/>
    <property type="project" value="TreeGrafter"/>
</dbReference>
<dbReference type="Proteomes" id="UP000245119">
    <property type="component" value="Linkage Group LG4"/>
</dbReference>
<evidence type="ECO:0000256" key="4">
    <source>
        <dbReference type="ARBA" id="ARBA00022723"/>
    </source>
</evidence>
<dbReference type="STRING" id="400727.A0A2T7PDS2"/>
<dbReference type="Gene3D" id="3.10.200.10">
    <property type="entry name" value="Alpha carbonic anhydrase"/>
    <property type="match status" value="1"/>
</dbReference>
<dbReference type="OrthoDB" id="429145at2759"/>
<comment type="function">
    <text evidence="1 8">Reversible hydration of carbon dioxide.</text>
</comment>
<dbReference type="PANTHER" id="PTHR18952">
    <property type="entry name" value="CARBONIC ANHYDRASE"/>
    <property type="match status" value="1"/>
</dbReference>
<dbReference type="InterPro" id="IPR036398">
    <property type="entry name" value="CA_dom_sf"/>
</dbReference>
<evidence type="ECO:0000259" key="9">
    <source>
        <dbReference type="PROSITE" id="PS51144"/>
    </source>
</evidence>
<evidence type="ECO:0000256" key="3">
    <source>
        <dbReference type="ARBA" id="ARBA00012925"/>
    </source>
</evidence>
<comment type="catalytic activity">
    <reaction evidence="7 8">
        <text>hydrogencarbonate + H(+) = CO2 + H2O</text>
        <dbReference type="Rhea" id="RHEA:10748"/>
        <dbReference type="ChEBI" id="CHEBI:15377"/>
        <dbReference type="ChEBI" id="CHEBI:15378"/>
        <dbReference type="ChEBI" id="CHEBI:16526"/>
        <dbReference type="ChEBI" id="CHEBI:17544"/>
        <dbReference type="EC" id="4.2.1.1"/>
    </reaction>
</comment>
<evidence type="ECO:0000313" key="10">
    <source>
        <dbReference type="EMBL" id="PVD31566.1"/>
    </source>
</evidence>
<dbReference type="InterPro" id="IPR023561">
    <property type="entry name" value="Carbonic_anhydrase_a-class"/>
</dbReference>
<dbReference type="InterPro" id="IPR001148">
    <property type="entry name" value="CA_dom"/>
</dbReference>
<evidence type="ECO:0000256" key="6">
    <source>
        <dbReference type="ARBA" id="ARBA00023239"/>
    </source>
</evidence>
<dbReference type="SUPFAM" id="SSF51069">
    <property type="entry name" value="Carbonic anhydrase"/>
    <property type="match status" value="1"/>
</dbReference>
<dbReference type="EMBL" id="PZQS01000004">
    <property type="protein sequence ID" value="PVD31566.1"/>
    <property type="molecule type" value="Genomic_DNA"/>
</dbReference>
<evidence type="ECO:0000256" key="7">
    <source>
        <dbReference type="ARBA" id="ARBA00048348"/>
    </source>
</evidence>
<dbReference type="SMART" id="SM01057">
    <property type="entry name" value="Carb_anhydrase"/>
    <property type="match status" value="1"/>
</dbReference>
<evidence type="ECO:0000256" key="1">
    <source>
        <dbReference type="ARBA" id="ARBA00002904"/>
    </source>
</evidence>
<dbReference type="GO" id="GO:0008270">
    <property type="term" value="F:zinc ion binding"/>
    <property type="evidence" value="ECO:0007669"/>
    <property type="project" value="UniProtKB-UniRule"/>
</dbReference>
<feature type="domain" description="Alpha-carbonic anhydrase" evidence="9">
    <location>
        <begin position="1"/>
        <end position="185"/>
    </location>
</feature>
<comment type="cofactor">
    <cofactor evidence="8">
        <name>Zn(2+)</name>
        <dbReference type="ChEBI" id="CHEBI:29105"/>
    </cofactor>
</comment>
<sequence>MTITGGGLDGPYRVFKFHFHWGANSSRGSEHRVDDKSFPMEMHVVSYKAAYNNYTNALNYVDGVAVLASFFEIAGTEHATFAKVVARLPEVRKESSDVPIDVFNLLDLMPAERSKYYRYLGSLTTPECFEAVIWTVFQQTIKISEAQVSAFRTLTEGKLVNETFPLIDNFRPVQPLGGRQVRATPVSTCSFCGLALSAELVLLSHLLFAFLLE</sequence>
<dbReference type="PROSITE" id="PS51144">
    <property type="entry name" value="ALPHA_CA_2"/>
    <property type="match status" value="1"/>
</dbReference>
<keyword evidence="6 8" id="KW-0456">Lyase</keyword>
<name>A0A2T7PDS2_POMCA</name>
<proteinExistence type="inferred from homology"/>
<evidence type="ECO:0000256" key="8">
    <source>
        <dbReference type="RuleBase" id="RU367011"/>
    </source>
</evidence>
<keyword evidence="5 8" id="KW-0862">Zinc</keyword>
<dbReference type="AlphaFoldDB" id="A0A2T7PDS2"/>
<evidence type="ECO:0000313" key="11">
    <source>
        <dbReference type="Proteomes" id="UP000245119"/>
    </source>
</evidence>
<evidence type="ECO:0000256" key="2">
    <source>
        <dbReference type="ARBA" id="ARBA00010718"/>
    </source>
</evidence>
<reference evidence="10 11" key="1">
    <citation type="submission" date="2018-04" db="EMBL/GenBank/DDBJ databases">
        <title>The genome of golden apple snail Pomacea canaliculata provides insight into stress tolerance and invasive adaptation.</title>
        <authorList>
            <person name="Liu C."/>
            <person name="Liu B."/>
            <person name="Ren Y."/>
            <person name="Zhang Y."/>
            <person name="Wang H."/>
            <person name="Li S."/>
            <person name="Jiang F."/>
            <person name="Yin L."/>
            <person name="Zhang G."/>
            <person name="Qian W."/>
            <person name="Fan W."/>
        </authorList>
    </citation>
    <scope>NUCLEOTIDE SEQUENCE [LARGE SCALE GENOMIC DNA]</scope>
    <source>
        <strain evidence="10">SZHN2017</strain>
        <tissue evidence="10">Muscle</tissue>
    </source>
</reference>
<protein>
    <recommendedName>
        <fullName evidence="3 8">Carbonic anhydrase</fullName>
        <ecNumber evidence="3 8">4.2.1.1</ecNumber>
    </recommendedName>
</protein>
<gene>
    <name evidence="10" type="ORF">C0Q70_06980</name>
</gene>